<feature type="transmembrane region" description="Helical" evidence="1">
    <location>
        <begin position="98"/>
        <end position="126"/>
    </location>
</feature>
<evidence type="ECO:0000256" key="1">
    <source>
        <dbReference type="SAM" id="Phobius"/>
    </source>
</evidence>
<sequence length="167" mass="17211">MPSVAAIVDTAFRLFIVAELTAKYIALCALVVGVMGYWASGSNARRSLRFQGMILGACAALVAIFGLSAFYDLVAYVMGGSGFLPPGWPYGAVGASELLPIAQAVSGMLSFLGLACFSLGAALWAVGSPCGQTRTRGYHGVTYGLVMIGVSMGGTLFTVFASVFTAL</sequence>
<feature type="transmembrane region" description="Helical" evidence="1">
    <location>
        <begin position="138"/>
        <end position="164"/>
    </location>
</feature>
<gene>
    <name evidence="2" type="ORF">DU484_00770</name>
</gene>
<dbReference type="AlphaFoldDB" id="A0A345E8H0"/>
<accession>A0A345E8H0</accession>
<organism evidence="2 3">
    <name type="scientific">Haloplanus rubicundus</name>
    <dbReference type="NCBI Taxonomy" id="1547898"/>
    <lineage>
        <taxon>Archaea</taxon>
        <taxon>Methanobacteriati</taxon>
        <taxon>Methanobacteriota</taxon>
        <taxon>Stenosarchaea group</taxon>
        <taxon>Halobacteria</taxon>
        <taxon>Halobacteriales</taxon>
        <taxon>Haloferacaceae</taxon>
        <taxon>Haloplanus</taxon>
    </lineage>
</organism>
<dbReference type="EMBL" id="CP031147">
    <property type="protein sequence ID" value="AXG08492.1"/>
    <property type="molecule type" value="Genomic_DNA"/>
</dbReference>
<reference evidence="2 3" key="1">
    <citation type="submission" date="2018-07" db="EMBL/GenBank/DDBJ databases">
        <title>Genome sequences of Haloplanus sp. CBA1112.</title>
        <authorList>
            <person name="Kim Y.B."/>
            <person name="Roh S.W."/>
        </authorList>
    </citation>
    <scope>NUCLEOTIDE SEQUENCE [LARGE SCALE GENOMIC DNA]</scope>
    <source>
        <strain evidence="2 3">CBA1112</strain>
        <plasmid evidence="3">pcba1112-01</plasmid>
    </source>
</reference>
<keyword evidence="1" id="KW-0812">Transmembrane</keyword>
<evidence type="ECO:0000313" key="3">
    <source>
        <dbReference type="Proteomes" id="UP000252985"/>
    </source>
</evidence>
<keyword evidence="1" id="KW-0472">Membrane</keyword>
<dbReference type="KEGG" id="haq:DU484_00770"/>
<feature type="transmembrane region" description="Helical" evidence="1">
    <location>
        <begin position="20"/>
        <end position="40"/>
    </location>
</feature>
<protein>
    <submittedName>
        <fullName evidence="2">Uncharacterized protein</fullName>
    </submittedName>
</protein>
<keyword evidence="2" id="KW-0614">Plasmid</keyword>
<geneLocation type="plasmid" evidence="3">
    <name>pcba1112-01</name>
</geneLocation>
<keyword evidence="1" id="KW-1133">Transmembrane helix</keyword>
<evidence type="ECO:0000313" key="2">
    <source>
        <dbReference type="EMBL" id="AXG08492.1"/>
    </source>
</evidence>
<name>A0A345E8H0_9EURY</name>
<dbReference type="GeneID" id="37285466"/>
<dbReference type="RefSeq" id="WP_114604816.1">
    <property type="nucleotide sequence ID" value="NZ_CP031147.1"/>
</dbReference>
<dbReference type="Proteomes" id="UP000252985">
    <property type="component" value="Plasmid pCBA1112-01"/>
</dbReference>
<proteinExistence type="predicted"/>
<feature type="transmembrane region" description="Helical" evidence="1">
    <location>
        <begin position="52"/>
        <end position="78"/>
    </location>
</feature>